<evidence type="ECO:0000259" key="1">
    <source>
        <dbReference type="Pfam" id="PF02441"/>
    </source>
</evidence>
<dbReference type="EMBL" id="PXYW01000001">
    <property type="protein sequence ID" value="PSR35578.1"/>
    <property type="molecule type" value="Genomic_DNA"/>
</dbReference>
<protein>
    <submittedName>
        <fullName evidence="2">Dipicolinate synthase subunit B</fullName>
    </submittedName>
</protein>
<dbReference type="Gene3D" id="3.40.50.1950">
    <property type="entry name" value="Flavin prenyltransferase-like"/>
    <property type="match status" value="1"/>
</dbReference>
<comment type="caution">
    <text evidence="2">The sequence shown here is derived from an EMBL/GenBank/DDBJ whole genome shotgun (WGS) entry which is preliminary data.</text>
</comment>
<name>A0A2T2XMB2_9FIRM</name>
<dbReference type="InterPro" id="IPR036551">
    <property type="entry name" value="Flavin_trans-like"/>
</dbReference>
<feature type="domain" description="Flavoprotein" evidence="1">
    <location>
        <begin position="10"/>
        <end position="170"/>
    </location>
</feature>
<dbReference type="InterPro" id="IPR003382">
    <property type="entry name" value="Flavoprotein"/>
</dbReference>
<organism evidence="2 3">
    <name type="scientific">Sulfobacillus benefaciens</name>
    <dbReference type="NCBI Taxonomy" id="453960"/>
    <lineage>
        <taxon>Bacteria</taxon>
        <taxon>Bacillati</taxon>
        <taxon>Bacillota</taxon>
        <taxon>Clostridia</taxon>
        <taxon>Eubacteriales</taxon>
        <taxon>Clostridiales Family XVII. Incertae Sedis</taxon>
        <taxon>Sulfobacillus</taxon>
    </lineage>
</organism>
<dbReference type="GO" id="GO:0003824">
    <property type="term" value="F:catalytic activity"/>
    <property type="evidence" value="ECO:0007669"/>
    <property type="project" value="InterPro"/>
</dbReference>
<dbReference type="SUPFAM" id="SSF52507">
    <property type="entry name" value="Homo-oligomeric flavin-containing Cys decarboxylases, HFCD"/>
    <property type="match status" value="1"/>
</dbReference>
<evidence type="ECO:0000313" key="2">
    <source>
        <dbReference type="EMBL" id="PSR35578.1"/>
    </source>
</evidence>
<proteinExistence type="predicted"/>
<dbReference type="AlphaFoldDB" id="A0A2T2XMB2"/>
<dbReference type="NCBIfam" id="NF006161">
    <property type="entry name" value="PRK08305.1"/>
    <property type="match status" value="1"/>
</dbReference>
<sequence length="199" mass="21658">MSGKPLSGVRIGMAMAASHCNLHRAVATIKELVEAGAVVTPIVSPSILHVATRFGTPDYWREQIQESTPEEILTSIPEVEPSGPKHWFDVVAVVPCTGNTLAKLANAINDSPVTMAAKAQLRNGRPVVLGITSNDLLGMNAANLGRLLTARNIYFIPFGQDDPENKPRSLDAHLELIVPTIEQALRTEQIQPLLRSWRE</sequence>
<dbReference type="InterPro" id="IPR014214">
    <property type="entry name" value="Dipicolinic_acid_synth_B"/>
</dbReference>
<dbReference type="NCBIfam" id="TIGR02852">
    <property type="entry name" value="spore_dpaB"/>
    <property type="match status" value="1"/>
</dbReference>
<dbReference type="Proteomes" id="UP000242972">
    <property type="component" value="Unassembled WGS sequence"/>
</dbReference>
<dbReference type="Pfam" id="PF02441">
    <property type="entry name" value="Flavoprotein"/>
    <property type="match status" value="1"/>
</dbReference>
<evidence type="ECO:0000313" key="3">
    <source>
        <dbReference type="Proteomes" id="UP000242972"/>
    </source>
</evidence>
<gene>
    <name evidence="2" type="ORF">C7B46_00340</name>
</gene>
<accession>A0A2T2XMB2</accession>
<dbReference type="PIRSF" id="PIRSF001390">
    <property type="entry name" value="Dipicolinate_synth_subunit_B"/>
    <property type="match status" value="1"/>
</dbReference>
<reference evidence="2 3" key="1">
    <citation type="journal article" date="2014" name="BMC Genomics">
        <title>Comparison of environmental and isolate Sulfobacillus genomes reveals diverse carbon, sulfur, nitrogen, and hydrogen metabolisms.</title>
        <authorList>
            <person name="Justice N.B."/>
            <person name="Norman A."/>
            <person name="Brown C.T."/>
            <person name="Singh A."/>
            <person name="Thomas B.C."/>
            <person name="Banfield J.F."/>
        </authorList>
    </citation>
    <scope>NUCLEOTIDE SEQUENCE [LARGE SCALE GENOMIC DNA]</scope>
    <source>
        <strain evidence="2">AMDSBA4</strain>
    </source>
</reference>